<dbReference type="InterPro" id="IPR001373">
    <property type="entry name" value="Cullin_N"/>
</dbReference>
<dbReference type="SMART" id="SM00884">
    <property type="entry name" value="Cullin_Nedd8"/>
    <property type="match status" value="1"/>
</dbReference>
<evidence type="ECO:0000313" key="6">
    <source>
        <dbReference type="EMBL" id="KAH3671916.1"/>
    </source>
</evidence>
<dbReference type="Pfam" id="PF26557">
    <property type="entry name" value="Cullin_AB"/>
    <property type="match status" value="1"/>
</dbReference>
<dbReference type="RefSeq" id="XP_046065031.1">
    <property type="nucleotide sequence ID" value="XM_046201756.1"/>
</dbReference>
<dbReference type="Proteomes" id="UP000769157">
    <property type="component" value="Unassembled WGS sequence"/>
</dbReference>
<dbReference type="PANTHER" id="PTHR11932">
    <property type="entry name" value="CULLIN"/>
    <property type="match status" value="1"/>
</dbReference>
<organism evidence="6 7">
    <name type="scientific">Ogataea philodendri</name>
    <dbReference type="NCBI Taxonomy" id="1378263"/>
    <lineage>
        <taxon>Eukaryota</taxon>
        <taxon>Fungi</taxon>
        <taxon>Dikarya</taxon>
        <taxon>Ascomycota</taxon>
        <taxon>Saccharomycotina</taxon>
        <taxon>Pichiomycetes</taxon>
        <taxon>Pichiales</taxon>
        <taxon>Pichiaceae</taxon>
        <taxon>Ogataea</taxon>
    </lineage>
</organism>
<dbReference type="Gene3D" id="1.10.10.10">
    <property type="entry name" value="Winged helix-like DNA-binding domain superfamily/Winged helix DNA-binding domain"/>
    <property type="match status" value="1"/>
</dbReference>
<dbReference type="GO" id="GO:0031625">
    <property type="term" value="F:ubiquitin protein ligase binding"/>
    <property type="evidence" value="ECO:0007669"/>
    <property type="project" value="InterPro"/>
</dbReference>
<dbReference type="InterPro" id="IPR036388">
    <property type="entry name" value="WH-like_DNA-bd_sf"/>
</dbReference>
<name>A0A9P8TB95_9ASCO</name>
<dbReference type="Pfam" id="PF10557">
    <property type="entry name" value="Cullin_Nedd8"/>
    <property type="match status" value="1"/>
</dbReference>
<dbReference type="GO" id="GO:0006511">
    <property type="term" value="P:ubiquitin-dependent protein catabolic process"/>
    <property type="evidence" value="ECO:0007669"/>
    <property type="project" value="InterPro"/>
</dbReference>
<dbReference type="SUPFAM" id="SSF74788">
    <property type="entry name" value="Cullin repeat-like"/>
    <property type="match status" value="1"/>
</dbReference>
<dbReference type="AlphaFoldDB" id="A0A9P8TB95"/>
<feature type="coiled-coil region" evidence="4">
    <location>
        <begin position="324"/>
        <end position="351"/>
    </location>
</feature>
<evidence type="ECO:0000256" key="3">
    <source>
        <dbReference type="RuleBase" id="RU003829"/>
    </source>
</evidence>
<dbReference type="InterPro" id="IPR036390">
    <property type="entry name" value="WH_DNA-bd_sf"/>
</dbReference>
<dbReference type="SUPFAM" id="SSF75632">
    <property type="entry name" value="Cullin homology domain"/>
    <property type="match status" value="1"/>
</dbReference>
<dbReference type="InterPro" id="IPR019559">
    <property type="entry name" value="Cullin_neddylation_domain"/>
</dbReference>
<reference evidence="6" key="1">
    <citation type="journal article" date="2021" name="Open Biol.">
        <title>Shared evolutionary footprints suggest mitochondrial oxidative damage underlies multiple complex I losses in fungi.</title>
        <authorList>
            <person name="Schikora-Tamarit M.A."/>
            <person name="Marcet-Houben M."/>
            <person name="Nosek J."/>
            <person name="Gabaldon T."/>
        </authorList>
    </citation>
    <scope>NUCLEOTIDE SEQUENCE</scope>
    <source>
        <strain evidence="6">CBS6075</strain>
    </source>
</reference>
<comment type="similarity">
    <text evidence="1 2 3">Belongs to the cullin family.</text>
</comment>
<keyword evidence="4" id="KW-0175">Coiled coil</keyword>
<comment type="caution">
    <text evidence="6">The sequence shown here is derived from an EMBL/GenBank/DDBJ whole genome shotgun (WGS) entry which is preliminary data.</text>
</comment>
<dbReference type="Gene3D" id="1.20.1310.10">
    <property type="entry name" value="Cullin Repeats"/>
    <property type="match status" value="4"/>
</dbReference>
<evidence type="ECO:0000256" key="1">
    <source>
        <dbReference type="ARBA" id="ARBA00006019"/>
    </source>
</evidence>
<dbReference type="InterPro" id="IPR036317">
    <property type="entry name" value="Cullin_homology_sf"/>
</dbReference>
<dbReference type="SMART" id="SM00182">
    <property type="entry name" value="CULLIN"/>
    <property type="match status" value="1"/>
</dbReference>
<proteinExistence type="inferred from homology"/>
<evidence type="ECO:0000313" key="7">
    <source>
        <dbReference type="Proteomes" id="UP000769157"/>
    </source>
</evidence>
<dbReference type="OrthoDB" id="27073at2759"/>
<feature type="domain" description="Cullin family profile" evidence="5">
    <location>
        <begin position="422"/>
        <end position="653"/>
    </location>
</feature>
<protein>
    <recommendedName>
        <fullName evidence="5">Cullin family profile domain-containing protein</fullName>
    </recommendedName>
</protein>
<keyword evidence="7" id="KW-1185">Reference proteome</keyword>
<sequence length="781" mass="90359">MSNSFLDRTWKEIEPAILVILGDEKNSSLDSMMYTQTYTKVYDYCTASSSRRPAASSVGVGPGDGSVRLVGGELYAKLKTYLRYYLENLKQKEGESFLQFYIRAWERYLIGSTRLNDVLDYINRYWVTKERGDGHREIYDILSLCLLSWRDYKFHTNLQILMSEIMEQIRDQRLNKIESIGNLSVAIKSFVLLGFDVNDLKKQNLSVYINDFEKSFLTETYNFYAEESQNFIKEYGVVNYLVKAEQRIEEELKRLEELNDHTRRPLNDCLNEVLITNQADVIRQELTPLLEQARYSDIKRMHHLLKRVPMTIDPLLQQFQAYIRQQGLNAVEELKQEFEAQQKEQAASNEEDGKSKAKKGSVFEIDAKTYIQTLLKVYRKFQAVVKESFENNEAFVKALDSACQAFINTNPIATPKDKSKSKTPDLLAKYADEMLRKKPEDMSVDDLMTVFKFIDDKESFEVWYRRFLSKRLMGSTMSPEDGEREELIIGKLRAANTQEYTNKITNMFNDIRVSRDLGTLYKETIMQESNPKEYVSDLEPRILDSGAWQSIFNKSNESIILPPMLINTQEKFASIYQSKFPGRQLSWIWNRSKVELKANISKPGKPPFSFTVTLFQLAILYPFNEADTLTGAELLESTAAPVDVFKANIAPLVKNKLLIQNPPGEDAITKPNTSFTIVKEYTSKRIKVNFALGVKITDSKNEEKDTNTEIQMRHHGILKASIVRVMKARKHYKHEQLTSEVYKMVDRFKPTVADIKKAIEVLIDEQYLARDDDGTGYEYLS</sequence>
<gene>
    <name evidence="6" type="ORF">OGAPHI_000102</name>
</gene>
<evidence type="ECO:0000256" key="4">
    <source>
        <dbReference type="SAM" id="Coils"/>
    </source>
</evidence>
<dbReference type="PROSITE" id="PS50069">
    <property type="entry name" value="CULLIN_2"/>
    <property type="match status" value="1"/>
</dbReference>
<dbReference type="InterPro" id="IPR059120">
    <property type="entry name" value="Cullin-like_AB"/>
</dbReference>
<dbReference type="EMBL" id="JAEUBE010000042">
    <property type="protein sequence ID" value="KAH3671916.1"/>
    <property type="molecule type" value="Genomic_DNA"/>
</dbReference>
<accession>A0A9P8TB95</accession>
<dbReference type="InterPro" id="IPR045093">
    <property type="entry name" value="Cullin"/>
</dbReference>
<dbReference type="Gene3D" id="3.30.230.130">
    <property type="entry name" value="Cullin, Chain C, Domain 2"/>
    <property type="match status" value="1"/>
</dbReference>
<reference evidence="6" key="2">
    <citation type="submission" date="2021-01" db="EMBL/GenBank/DDBJ databases">
        <authorList>
            <person name="Schikora-Tamarit M.A."/>
        </authorList>
    </citation>
    <scope>NUCLEOTIDE SEQUENCE</scope>
    <source>
        <strain evidence="6">CBS6075</strain>
    </source>
</reference>
<evidence type="ECO:0000259" key="5">
    <source>
        <dbReference type="PROSITE" id="PS50069"/>
    </source>
</evidence>
<evidence type="ECO:0000256" key="2">
    <source>
        <dbReference type="PROSITE-ProRule" id="PRU00330"/>
    </source>
</evidence>
<dbReference type="SUPFAM" id="SSF46785">
    <property type="entry name" value="Winged helix' DNA-binding domain"/>
    <property type="match status" value="1"/>
</dbReference>
<dbReference type="InterPro" id="IPR016158">
    <property type="entry name" value="Cullin_homology"/>
</dbReference>
<dbReference type="InterPro" id="IPR016159">
    <property type="entry name" value="Cullin_repeat-like_dom_sf"/>
</dbReference>
<dbReference type="Pfam" id="PF00888">
    <property type="entry name" value="Cullin"/>
    <property type="match status" value="1"/>
</dbReference>
<dbReference type="GeneID" id="70232070"/>